<keyword evidence="2" id="KW-1185">Reference proteome</keyword>
<dbReference type="Proteomes" id="UP000596827">
    <property type="component" value="Unassembled WGS sequence"/>
</dbReference>
<dbReference type="AlphaFoldDB" id="A0A923M5M2"/>
<comment type="caution">
    <text evidence="1">The sequence shown here is derived from an EMBL/GenBank/DDBJ whole genome shotgun (WGS) entry which is preliminary data.</text>
</comment>
<reference evidence="1" key="1">
    <citation type="submission" date="2020-08" db="EMBL/GenBank/DDBJ databases">
        <title>Ramlibacter sp. GTP1 16S ribosomal RNA gene genome sequencing and assembly.</title>
        <authorList>
            <person name="Kang M."/>
        </authorList>
    </citation>
    <scope>NUCLEOTIDE SEQUENCE</scope>
    <source>
        <strain evidence="1">GTP1</strain>
    </source>
</reference>
<organism evidence="1 2">
    <name type="scientific">Ramlibacter albus</name>
    <dbReference type="NCBI Taxonomy" id="2079448"/>
    <lineage>
        <taxon>Bacteria</taxon>
        <taxon>Pseudomonadati</taxon>
        <taxon>Pseudomonadota</taxon>
        <taxon>Betaproteobacteria</taxon>
        <taxon>Burkholderiales</taxon>
        <taxon>Comamonadaceae</taxon>
        <taxon>Ramlibacter</taxon>
    </lineage>
</organism>
<dbReference type="RefSeq" id="WP_187080744.1">
    <property type="nucleotide sequence ID" value="NZ_JACORU010000002.1"/>
</dbReference>
<gene>
    <name evidence="1" type="ORF">H8R02_07390</name>
</gene>
<protein>
    <submittedName>
        <fullName evidence="1">Uncharacterized protein</fullName>
    </submittedName>
</protein>
<evidence type="ECO:0000313" key="1">
    <source>
        <dbReference type="EMBL" id="MBC5764266.1"/>
    </source>
</evidence>
<evidence type="ECO:0000313" key="2">
    <source>
        <dbReference type="Proteomes" id="UP000596827"/>
    </source>
</evidence>
<name>A0A923M5M2_9BURK</name>
<sequence>MTDPRTQREADTVVLPRETHELVVQALEEATRALEGTHRLRATRHIFVEEGIRMTADNSFQINHRNPMLLMKLARRLLK</sequence>
<proteinExistence type="predicted"/>
<dbReference type="EMBL" id="JACORU010000002">
    <property type="protein sequence ID" value="MBC5764266.1"/>
    <property type="molecule type" value="Genomic_DNA"/>
</dbReference>
<accession>A0A923M5M2</accession>